<keyword evidence="2" id="KW-0548">Nucleotidyltransferase</keyword>
<accession>A0A2I0T9W9</accession>
<dbReference type="PANTHER" id="PTHR33332">
    <property type="entry name" value="REVERSE TRANSCRIPTASE DOMAIN-CONTAINING PROTEIN"/>
    <property type="match status" value="1"/>
</dbReference>
<name>A0A2I0T9W9_LIMLA</name>
<dbReference type="AlphaFoldDB" id="A0A2I0T9W9"/>
<keyword evidence="2" id="KW-0695">RNA-directed DNA polymerase</keyword>
<gene>
    <name evidence="2" type="ORF">llap_19093</name>
</gene>
<sequence>MLRRKLWQRYIKLLAVSVTGLVLGLVLFNTFLDNLDQGIECSFSWFAEVAKLGVSVGLLEGRKALQRDLDRLDLWTKASGVRFIKAKCRVLHLGHTNPMDIPGLGQSGWSCPGEKDLGMLVSSN</sequence>
<keyword evidence="1" id="KW-0812">Transmembrane</keyword>
<reference evidence="3" key="1">
    <citation type="submission" date="2017-11" db="EMBL/GenBank/DDBJ databases">
        <authorList>
            <person name="Lima N.C."/>
            <person name="Parody-Merino A.M."/>
            <person name="Battley P.F."/>
            <person name="Fidler A.E."/>
            <person name="Prosdocimi F."/>
        </authorList>
    </citation>
    <scope>NUCLEOTIDE SEQUENCE [LARGE SCALE GENOMIC DNA]</scope>
</reference>
<keyword evidence="1" id="KW-1133">Transmembrane helix</keyword>
<keyword evidence="3" id="KW-1185">Reference proteome</keyword>
<organism evidence="2 3">
    <name type="scientific">Limosa lapponica baueri</name>
    <dbReference type="NCBI Taxonomy" id="1758121"/>
    <lineage>
        <taxon>Eukaryota</taxon>
        <taxon>Metazoa</taxon>
        <taxon>Chordata</taxon>
        <taxon>Craniata</taxon>
        <taxon>Vertebrata</taxon>
        <taxon>Euteleostomi</taxon>
        <taxon>Archelosauria</taxon>
        <taxon>Archosauria</taxon>
        <taxon>Dinosauria</taxon>
        <taxon>Saurischia</taxon>
        <taxon>Theropoda</taxon>
        <taxon>Coelurosauria</taxon>
        <taxon>Aves</taxon>
        <taxon>Neognathae</taxon>
        <taxon>Neoaves</taxon>
        <taxon>Charadriiformes</taxon>
        <taxon>Scolopacidae</taxon>
        <taxon>Limosa</taxon>
    </lineage>
</organism>
<dbReference type="Proteomes" id="UP000233556">
    <property type="component" value="Unassembled WGS sequence"/>
</dbReference>
<evidence type="ECO:0000313" key="3">
    <source>
        <dbReference type="Proteomes" id="UP000233556"/>
    </source>
</evidence>
<protein>
    <submittedName>
        <fullName evidence="2">Rna-directed dna polymerase from mobile element jockey-like</fullName>
    </submittedName>
</protein>
<reference evidence="3" key="2">
    <citation type="submission" date="2017-12" db="EMBL/GenBank/DDBJ databases">
        <title>Genome sequence of the Bar-tailed Godwit (Limosa lapponica baueri).</title>
        <authorList>
            <person name="Lima N.C.B."/>
            <person name="Parody-Merino A.M."/>
            <person name="Battley P.F."/>
            <person name="Fidler A.E."/>
            <person name="Prosdocimi F."/>
        </authorList>
    </citation>
    <scope>NUCLEOTIDE SEQUENCE [LARGE SCALE GENOMIC DNA]</scope>
</reference>
<evidence type="ECO:0000256" key="1">
    <source>
        <dbReference type="SAM" id="Phobius"/>
    </source>
</evidence>
<dbReference type="EMBL" id="KZ514337">
    <property type="protein sequence ID" value="PKU30603.1"/>
    <property type="molecule type" value="Genomic_DNA"/>
</dbReference>
<proteinExistence type="predicted"/>
<feature type="transmembrane region" description="Helical" evidence="1">
    <location>
        <begin position="12"/>
        <end position="32"/>
    </location>
</feature>
<keyword evidence="2" id="KW-0808">Transferase</keyword>
<evidence type="ECO:0000313" key="2">
    <source>
        <dbReference type="EMBL" id="PKU30603.1"/>
    </source>
</evidence>
<dbReference type="GO" id="GO:0003964">
    <property type="term" value="F:RNA-directed DNA polymerase activity"/>
    <property type="evidence" value="ECO:0007669"/>
    <property type="project" value="UniProtKB-KW"/>
</dbReference>
<keyword evidence="1" id="KW-0472">Membrane</keyword>